<comment type="caution">
    <text evidence="2">The sequence shown here is derived from an EMBL/GenBank/DDBJ whole genome shotgun (WGS) entry which is preliminary data.</text>
</comment>
<dbReference type="AlphaFoldDB" id="A0AAE2MPE6"/>
<evidence type="ECO:0000313" key="2">
    <source>
        <dbReference type="EMBL" id="MBB4293061.1"/>
    </source>
</evidence>
<reference evidence="2 3" key="1">
    <citation type="submission" date="2020-08" db="EMBL/GenBank/DDBJ databases">
        <title>Genomic Encyclopedia of Type Strains, Phase IV (KMG-V): Genome sequencing to study the core and pangenomes of soil and plant-associated prokaryotes.</title>
        <authorList>
            <person name="Whitman W."/>
        </authorList>
    </citation>
    <scope>NUCLEOTIDE SEQUENCE [LARGE SCALE GENOMIC DNA]</scope>
    <source>
        <strain evidence="2 3">SEMIA 415</strain>
    </source>
</reference>
<proteinExistence type="predicted"/>
<feature type="region of interest" description="Disordered" evidence="1">
    <location>
        <begin position="67"/>
        <end position="142"/>
    </location>
</feature>
<gene>
    <name evidence="2" type="ORF">GGE16_005146</name>
</gene>
<name>A0AAE2MPE6_RHILE</name>
<dbReference type="Proteomes" id="UP000538507">
    <property type="component" value="Unassembled WGS sequence"/>
</dbReference>
<feature type="region of interest" description="Disordered" evidence="1">
    <location>
        <begin position="24"/>
        <end position="55"/>
    </location>
</feature>
<organism evidence="2 3">
    <name type="scientific">Rhizobium leguminosarum</name>
    <dbReference type="NCBI Taxonomy" id="384"/>
    <lineage>
        <taxon>Bacteria</taxon>
        <taxon>Pseudomonadati</taxon>
        <taxon>Pseudomonadota</taxon>
        <taxon>Alphaproteobacteria</taxon>
        <taxon>Hyphomicrobiales</taxon>
        <taxon>Rhizobiaceae</taxon>
        <taxon>Rhizobium/Agrobacterium group</taxon>
        <taxon>Rhizobium</taxon>
    </lineage>
</organism>
<accession>A0AAE2MPE6</accession>
<protein>
    <submittedName>
        <fullName evidence="2">Uncharacterized protein</fullName>
    </submittedName>
</protein>
<sequence length="142" mass="14806">MACQTPFQIWNSVSPILLSHPPVTGAKHPAAVESTTNKPNGAALNNSAGGNGQRWRLPLFPAKLATATNRLPHPKPATIPSPKLAAANDHSAENGSDRGSALASAEDEAPSLDRPIVRGQLAPSLIQQQARSNAARAKRASN</sequence>
<evidence type="ECO:0000313" key="3">
    <source>
        <dbReference type="Proteomes" id="UP000538507"/>
    </source>
</evidence>
<dbReference type="EMBL" id="JACIGO010000008">
    <property type="protein sequence ID" value="MBB4293061.1"/>
    <property type="molecule type" value="Genomic_DNA"/>
</dbReference>
<dbReference type="RefSeq" id="WP_183609688.1">
    <property type="nucleotide sequence ID" value="NZ_JACHAZ010000008.1"/>
</dbReference>
<evidence type="ECO:0000256" key="1">
    <source>
        <dbReference type="SAM" id="MobiDB-lite"/>
    </source>
</evidence>